<organism evidence="1 2">
    <name type="scientific">Psylliodes chrysocephalus</name>
    <dbReference type="NCBI Taxonomy" id="3402493"/>
    <lineage>
        <taxon>Eukaryota</taxon>
        <taxon>Metazoa</taxon>
        <taxon>Ecdysozoa</taxon>
        <taxon>Arthropoda</taxon>
        <taxon>Hexapoda</taxon>
        <taxon>Insecta</taxon>
        <taxon>Pterygota</taxon>
        <taxon>Neoptera</taxon>
        <taxon>Endopterygota</taxon>
        <taxon>Coleoptera</taxon>
        <taxon>Polyphaga</taxon>
        <taxon>Cucujiformia</taxon>
        <taxon>Chrysomeloidea</taxon>
        <taxon>Chrysomelidae</taxon>
        <taxon>Galerucinae</taxon>
        <taxon>Alticini</taxon>
        <taxon>Psylliodes</taxon>
    </lineage>
</organism>
<proteinExistence type="predicted"/>
<dbReference type="OrthoDB" id="6771723at2759"/>
<keyword evidence="2" id="KW-1185">Reference proteome</keyword>
<sequence length="116" mass="13302">MSHAHTDSGTAYFKAAILPVETWVKILRYLDGISLLSATKALSEWIEICEGDVVLRKKLTFAKIHLESGLKKMEQDQRILSILSEDYRIKNLRRALISNGISDEYNYRPPPKIKKI</sequence>
<evidence type="ECO:0000313" key="1">
    <source>
        <dbReference type="EMBL" id="CAH1109291.1"/>
    </source>
</evidence>
<dbReference type="Proteomes" id="UP001153636">
    <property type="component" value="Chromosome 4"/>
</dbReference>
<gene>
    <name evidence="1" type="ORF">PSYICH_LOCUS9913</name>
</gene>
<evidence type="ECO:0000313" key="2">
    <source>
        <dbReference type="Proteomes" id="UP001153636"/>
    </source>
</evidence>
<evidence type="ECO:0008006" key="3">
    <source>
        <dbReference type="Google" id="ProtNLM"/>
    </source>
</evidence>
<dbReference type="SUPFAM" id="SSF81383">
    <property type="entry name" value="F-box domain"/>
    <property type="match status" value="1"/>
</dbReference>
<dbReference type="InterPro" id="IPR036047">
    <property type="entry name" value="F-box-like_dom_sf"/>
</dbReference>
<accession>A0A9P0CW08</accession>
<reference evidence="1" key="1">
    <citation type="submission" date="2022-01" db="EMBL/GenBank/DDBJ databases">
        <authorList>
            <person name="King R."/>
        </authorList>
    </citation>
    <scope>NUCLEOTIDE SEQUENCE</scope>
</reference>
<dbReference type="AlphaFoldDB" id="A0A9P0CW08"/>
<name>A0A9P0CW08_9CUCU</name>
<dbReference type="EMBL" id="OV651816">
    <property type="protein sequence ID" value="CAH1109291.1"/>
    <property type="molecule type" value="Genomic_DNA"/>
</dbReference>
<protein>
    <recommendedName>
        <fullName evidence="3">F-box domain-containing protein</fullName>
    </recommendedName>
</protein>
<dbReference type="Gene3D" id="1.20.1280.50">
    <property type="match status" value="1"/>
</dbReference>